<evidence type="ECO:0000256" key="7">
    <source>
        <dbReference type="PROSITE-ProRule" id="PRU00175"/>
    </source>
</evidence>
<dbReference type="InterPro" id="IPR017907">
    <property type="entry name" value="Znf_RING_CS"/>
</dbReference>
<dbReference type="GO" id="GO:0006513">
    <property type="term" value="P:protein monoubiquitination"/>
    <property type="evidence" value="ECO:0007669"/>
    <property type="project" value="TreeGrafter"/>
</dbReference>
<reference evidence="10 11" key="1">
    <citation type="submission" date="2023-01" db="EMBL/GenBank/DDBJ databases">
        <authorList>
            <person name="Whitehead M."/>
        </authorList>
    </citation>
    <scope>NUCLEOTIDE SEQUENCE [LARGE SCALE GENOMIC DNA]</scope>
</reference>
<dbReference type="Proteomes" id="UP001160148">
    <property type="component" value="Unassembled WGS sequence"/>
</dbReference>
<sequence length="408" mass="47388">MDIHNNEPTGRPSKPDPQCSICLDDLTNKCYTNACVHLFCFGCLQSWSNKCLQRSAISEPTCPLCKQTFTYIYHSFDNLGGFETYTVPILPCPRPRISIRPCFHISNINRMFRNMHWFLNMDRVNQSISTSRNVFGLNEVEGIHNHGQFYHPSQYLPRLHFQIPINGQEMRIQVYVRNSWALPLPDIFGRFRYCTSAYYRNYPTEMHRLHTFILRDVVAIRESVRLEGLPMPFPENADMIVTSSILESLANYEIRDLNFLNTLRPFLNTHAVHFCHELYNFASSPYEIEEYDFNLQHTHPPRELTAPFYQEQLPPIIGEINVMHSVNEEPQSINIIEDSSRTDYTDVEIPSHSLRSTDPLNSSSIDQPSTSTGIRDSLDRQNDSFQSVYGGLFRVSYSSQVKRNRPNQ</sequence>
<evidence type="ECO:0000256" key="3">
    <source>
        <dbReference type="ARBA" id="ARBA00022679"/>
    </source>
</evidence>
<feature type="compositionally biased region" description="Polar residues" evidence="8">
    <location>
        <begin position="353"/>
        <end position="374"/>
    </location>
</feature>
<evidence type="ECO:0000313" key="11">
    <source>
        <dbReference type="Proteomes" id="UP001160148"/>
    </source>
</evidence>
<dbReference type="GO" id="GO:0061630">
    <property type="term" value="F:ubiquitin protein ligase activity"/>
    <property type="evidence" value="ECO:0007669"/>
    <property type="project" value="UniProtKB-EC"/>
</dbReference>
<evidence type="ECO:0000313" key="10">
    <source>
        <dbReference type="EMBL" id="CAI6372904.1"/>
    </source>
</evidence>
<dbReference type="Pfam" id="PF26084">
    <property type="entry name" value="PWI_Topors"/>
    <property type="match status" value="1"/>
</dbReference>
<keyword evidence="5 7" id="KW-0863">Zinc-finger</keyword>
<dbReference type="Gene3D" id="3.30.40.10">
    <property type="entry name" value="Zinc/RING finger domain, C3HC4 (zinc finger)"/>
    <property type="match status" value="1"/>
</dbReference>
<dbReference type="GO" id="GO:0008270">
    <property type="term" value="F:zinc ion binding"/>
    <property type="evidence" value="ECO:0007669"/>
    <property type="project" value="UniProtKB-KW"/>
</dbReference>
<dbReference type="InterPro" id="IPR018957">
    <property type="entry name" value="Znf_C3HC4_RING-type"/>
</dbReference>
<keyword evidence="11" id="KW-1185">Reference proteome</keyword>
<name>A0AAV0XWB3_9HEMI</name>
<keyword evidence="6" id="KW-0862">Zinc</keyword>
<dbReference type="EMBL" id="CARXXK010001085">
    <property type="protein sequence ID" value="CAI6372904.1"/>
    <property type="molecule type" value="Genomic_DNA"/>
</dbReference>
<dbReference type="AlphaFoldDB" id="A0AAV0XWB3"/>
<evidence type="ECO:0000256" key="1">
    <source>
        <dbReference type="ARBA" id="ARBA00000900"/>
    </source>
</evidence>
<feature type="region of interest" description="Disordered" evidence="8">
    <location>
        <begin position="351"/>
        <end position="381"/>
    </location>
</feature>
<dbReference type="InterPro" id="IPR013083">
    <property type="entry name" value="Znf_RING/FYVE/PHD"/>
</dbReference>
<gene>
    <name evidence="10" type="ORF">MEUPH1_LOCUS26717</name>
</gene>
<evidence type="ECO:0000256" key="8">
    <source>
        <dbReference type="SAM" id="MobiDB-lite"/>
    </source>
</evidence>
<dbReference type="PROSITE" id="PS00518">
    <property type="entry name" value="ZF_RING_1"/>
    <property type="match status" value="1"/>
</dbReference>
<evidence type="ECO:0000256" key="6">
    <source>
        <dbReference type="ARBA" id="ARBA00022833"/>
    </source>
</evidence>
<protein>
    <recommendedName>
        <fullName evidence="2">RING-type E3 ubiquitin transferase</fullName>
        <ecNumber evidence="2">2.3.2.27</ecNumber>
    </recommendedName>
</protein>
<dbReference type="GO" id="GO:0000209">
    <property type="term" value="P:protein polyubiquitination"/>
    <property type="evidence" value="ECO:0007669"/>
    <property type="project" value="TreeGrafter"/>
</dbReference>
<evidence type="ECO:0000256" key="5">
    <source>
        <dbReference type="ARBA" id="ARBA00022771"/>
    </source>
</evidence>
<comment type="catalytic activity">
    <reaction evidence="1">
        <text>S-ubiquitinyl-[E2 ubiquitin-conjugating enzyme]-L-cysteine + [acceptor protein]-L-lysine = [E2 ubiquitin-conjugating enzyme]-L-cysteine + N(6)-ubiquitinyl-[acceptor protein]-L-lysine.</text>
        <dbReference type="EC" id="2.3.2.27"/>
    </reaction>
</comment>
<evidence type="ECO:0000256" key="4">
    <source>
        <dbReference type="ARBA" id="ARBA00022723"/>
    </source>
</evidence>
<dbReference type="PROSITE" id="PS50089">
    <property type="entry name" value="ZF_RING_2"/>
    <property type="match status" value="1"/>
</dbReference>
<evidence type="ECO:0000259" key="9">
    <source>
        <dbReference type="PROSITE" id="PS50089"/>
    </source>
</evidence>
<dbReference type="EC" id="2.3.2.27" evidence="2"/>
<dbReference type="SUPFAM" id="SSF57850">
    <property type="entry name" value="RING/U-box"/>
    <property type="match status" value="1"/>
</dbReference>
<organism evidence="10 11">
    <name type="scientific">Macrosiphum euphorbiae</name>
    <name type="common">potato aphid</name>
    <dbReference type="NCBI Taxonomy" id="13131"/>
    <lineage>
        <taxon>Eukaryota</taxon>
        <taxon>Metazoa</taxon>
        <taxon>Ecdysozoa</taxon>
        <taxon>Arthropoda</taxon>
        <taxon>Hexapoda</taxon>
        <taxon>Insecta</taxon>
        <taxon>Pterygota</taxon>
        <taxon>Neoptera</taxon>
        <taxon>Paraneoptera</taxon>
        <taxon>Hemiptera</taxon>
        <taxon>Sternorrhyncha</taxon>
        <taxon>Aphidomorpha</taxon>
        <taxon>Aphidoidea</taxon>
        <taxon>Aphididae</taxon>
        <taxon>Macrosiphini</taxon>
        <taxon>Macrosiphum</taxon>
    </lineage>
</organism>
<accession>A0AAV0XWB3</accession>
<dbReference type="PANTHER" id="PTHR46077">
    <property type="entry name" value="E3 UBIQUITIN-PROTEIN LIGASE TOPORS"/>
    <property type="match status" value="1"/>
</dbReference>
<keyword evidence="3" id="KW-0808">Transferase</keyword>
<dbReference type="InterPro" id="IPR058745">
    <property type="entry name" value="PWI_Topors"/>
</dbReference>
<dbReference type="PANTHER" id="PTHR46077:SF5">
    <property type="entry name" value="RING-TYPE DOMAIN-CONTAINING PROTEIN"/>
    <property type="match status" value="1"/>
</dbReference>
<feature type="domain" description="RING-type" evidence="9">
    <location>
        <begin position="19"/>
        <end position="66"/>
    </location>
</feature>
<proteinExistence type="predicted"/>
<dbReference type="InterPro" id="IPR001841">
    <property type="entry name" value="Znf_RING"/>
</dbReference>
<evidence type="ECO:0000256" key="2">
    <source>
        <dbReference type="ARBA" id="ARBA00012483"/>
    </source>
</evidence>
<keyword evidence="4" id="KW-0479">Metal-binding</keyword>
<dbReference type="Pfam" id="PF00097">
    <property type="entry name" value="zf-C3HC4"/>
    <property type="match status" value="1"/>
</dbReference>
<comment type="caution">
    <text evidence="10">The sequence shown here is derived from an EMBL/GenBank/DDBJ whole genome shotgun (WGS) entry which is preliminary data.</text>
</comment>